<comment type="caution">
    <text evidence="3">The sequence shown here is derived from an EMBL/GenBank/DDBJ whole genome shotgun (WGS) entry which is preliminary data.</text>
</comment>
<proteinExistence type="predicted"/>
<reference evidence="3 4" key="1">
    <citation type="journal article" date="2018" name="Int. J. Syst. Evol. Microbiol.">
        <title>Bifidobacterium catulorum sp. nov., a novel taxon from the faeces of the baby common marmoset (Callithrix jacchus).</title>
        <authorList>
            <person name="Modesto M."/>
            <person name="Michelini S."/>
            <person name="Oki K."/>
            <person name="Biavati B."/>
            <person name="Watanabe K."/>
            <person name="Mattarelli P."/>
        </authorList>
    </citation>
    <scope>NUCLEOTIDE SEQUENCE [LARGE SCALE GENOMIC DNA]</scope>
    <source>
        <strain evidence="3 4">MRM 8.19</strain>
    </source>
</reference>
<evidence type="ECO:0000313" key="3">
    <source>
        <dbReference type="EMBL" id="PWG60853.1"/>
    </source>
</evidence>
<feature type="compositionally biased region" description="Polar residues" evidence="2">
    <location>
        <begin position="1"/>
        <end position="14"/>
    </location>
</feature>
<protein>
    <submittedName>
        <fullName evidence="3">Uncharacterized protein</fullName>
    </submittedName>
</protein>
<organism evidence="3 4">
    <name type="scientific">Bifidobacterium catulorum</name>
    <dbReference type="NCBI Taxonomy" id="1630173"/>
    <lineage>
        <taxon>Bacteria</taxon>
        <taxon>Bacillati</taxon>
        <taxon>Actinomycetota</taxon>
        <taxon>Actinomycetes</taxon>
        <taxon>Bifidobacteriales</taxon>
        <taxon>Bifidobacteriaceae</taxon>
        <taxon>Bifidobacterium</taxon>
    </lineage>
</organism>
<dbReference type="AlphaFoldDB" id="A0A2U2MVG5"/>
<name>A0A2U2MVG5_9BIFI</name>
<sequence length="132" mass="14684">MAEEANSNADQSQDAPKPHGEQQPTDWEAKYRETLAHSRKWEQRAKDNSAAAAELEKLKESSLSEAERTAKRLKALESENAAMKAERQHAEWAACSRMIRSSRRTTVSDTASGGRTASRPCARTTSLDHRST</sequence>
<dbReference type="Proteomes" id="UP000245753">
    <property type="component" value="Unassembled WGS sequence"/>
</dbReference>
<evidence type="ECO:0000256" key="2">
    <source>
        <dbReference type="SAM" id="MobiDB-lite"/>
    </source>
</evidence>
<feature type="region of interest" description="Disordered" evidence="2">
    <location>
        <begin position="1"/>
        <end position="47"/>
    </location>
</feature>
<dbReference type="EMBL" id="QFFN01000001">
    <property type="protein sequence ID" value="PWG60853.1"/>
    <property type="molecule type" value="Genomic_DNA"/>
</dbReference>
<feature type="compositionally biased region" description="Polar residues" evidence="2">
    <location>
        <begin position="104"/>
        <end position="115"/>
    </location>
</feature>
<evidence type="ECO:0000256" key="1">
    <source>
        <dbReference type="SAM" id="Coils"/>
    </source>
</evidence>
<keyword evidence="4" id="KW-1185">Reference proteome</keyword>
<dbReference type="RefSeq" id="WP_109136449.1">
    <property type="nucleotide sequence ID" value="NZ_QFFN01000001.1"/>
</dbReference>
<keyword evidence="1" id="KW-0175">Coiled coil</keyword>
<gene>
    <name evidence="3" type="ORF">DF200_01125</name>
</gene>
<accession>A0A2U2MVG5</accession>
<feature type="region of interest" description="Disordered" evidence="2">
    <location>
        <begin position="102"/>
        <end position="132"/>
    </location>
</feature>
<dbReference type="OrthoDB" id="5150299at2"/>
<feature type="coiled-coil region" evidence="1">
    <location>
        <begin position="59"/>
        <end position="93"/>
    </location>
</feature>
<evidence type="ECO:0000313" key="4">
    <source>
        <dbReference type="Proteomes" id="UP000245753"/>
    </source>
</evidence>
<feature type="compositionally biased region" description="Basic and acidic residues" evidence="2">
    <location>
        <begin position="27"/>
        <end position="47"/>
    </location>
</feature>